<protein>
    <submittedName>
        <fullName evidence="3">C6 finger domain-containing protein</fullName>
    </submittedName>
</protein>
<dbReference type="AlphaFoldDB" id="A0AB34FDJ2"/>
<evidence type="ECO:0000313" key="3">
    <source>
        <dbReference type="EMBL" id="KAJ6437518.1"/>
    </source>
</evidence>
<keyword evidence="2" id="KW-0732">Signal</keyword>
<reference evidence="3" key="1">
    <citation type="submission" date="2023-01" db="EMBL/GenBank/DDBJ databases">
        <title>The growth and conidiation of Purpureocillium lavendulum are regulated by nitrogen source and histone H3K14 acetylation.</title>
        <authorList>
            <person name="Tang P."/>
            <person name="Han J."/>
            <person name="Zhang C."/>
            <person name="Tang P."/>
            <person name="Qi F."/>
            <person name="Zhang K."/>
            <person name="Liang L."/>
        </authorList>
    </citation>
    <scope>NUCLEOTIDE SEQUENCE</scope>
    <source>
        <strain evidence="3">YMF1.00683</strain>
    </source>
</reference>
<feature type="signal peptide" evidence="2">
    <location>
        <begin position="1"/>
        <end position="21"/>
    </location>
</feature>
<proteinExistence type="predicted"/>
<dbReference type="Proteomes" id="UP001163105">
    <property type="component" value="Unassembled WGS sequence"/>
</dbReference>
<comment type="caution">
    <text evidence="3">The sequence shown here is derived from an EMBL/GenBank/DDBJ whole genome shotgun (WGS) entry which is preliminary data.</text>
</comment>
<gene>
    <name evidence="3" type="ORF">O9K51_10077</name>
</gene>
<sequence>MKATQTLVSLAALFEAAASLGQREAKEQGTSPPTIDLSTLSKGRYQPGSQTLDANMKAQDCWICNNMCCPYNWCCAAECCVPEANYCSADGRCWIVT</sequence>
<evidence type="ECO:0000256" key="1">
    <source>
        <dbReference type="SAM" id="MobiDB-lite"/>
    </source>
</evidence>
<feature type="compositionally biased region" description="Polar residues" evidence="1">
    <location>
        <begin position="28"/>
        <end position="41"/>
    </location>
</feature>
<keyword evidence="4" id="KW-1185">Reference proteome</keyword>
<feature type="region of interest" description="Disordered" evidence="1">
    <location>
        <begin position="22"/>
        <end position="41"/>
    </location>
</feature>
<organism evidence="3 4">
    <name type="scientific">Purpureocillium lavendulum</name>
    <dbReference type="NCBI Taxonomy" id="1247861"/>
    <lineage>
        <taxon>Eukaryota</taxon>
        <taxon>Fungi</taxon>
        <taxon>Dikarya</taxon>
        <taxon>Ascomycota</taxon>
        <taxon>Pezizomycotina</taxon>
        <taxon>Sordariomycetes</taxon>
        <taxon>Hypocreomycetidae</taxon>
        <taxon>Hypocreales</taxon>
        <taxon>Ophiocordycipitaceae</taxon>
        <taxon>Purpureocillium</taxon>
    </lineage>
</organism>
<evidence type="ECO:0000313" key="4">
    <source>
        <dbReference type="Proteomes" id="UP001163105"/>
    </source>
</evidence>
<name>A0AB34FDJ2_9HYPO</name>
<dbReference type="EMBL" id="JAQHRD010000012">
    <property type="protein sequence ID" value="KAJ6437518.1"/>
    <property type="molecule type" value="Genomic_DNA"/>
</dbReference>
<feature type="chain" id="PRO_5044311229" evidence="2">
    <location>
        <begin position="22"/>
        <end position="97"/>
    </location>
</feature>
<evidence type="ECO:0000256" key="2">
    <source>
        <dbReference type="SAM" id="SignalP"/>
    </source>
</evidence>
<accession>A0AB34FDJ2</accession>